<keyword evidence="2" id="KW-1185">Reference proteome</keyword>
<comment type="caution">
    <text evidence="1">The sequence shown here is derived from an EMBL/GenBank/DDBJ whole genome shotgun (WGS) entry which is preliminary data.</text>
</comment>
<organism evidence="1 2">
    <name type="scientific">Choristoneura fumiferana</name>
    <name type="common">Spruce budworm moth</name>
    <name type="synonym">Archips fumiferana</name>
    <dbReference type="NCBI Taxonomy" id="7141"/>
    <lineage>
        <taxon>Eukaryota</taxon>
        <taxon>Metazoa</taxon>
        <taxon>Ecdysozoa</taxon>
        <taxon>Arthropoda</taxon>
        <taxon>Hexapoda</taxon>
        <taxon>Insecta</taxon>
        <taxon>Pterygota</taxon>
        <taxon>Neoptera</taxon>
        <taxon>Endopterygota</taxon>
        <taxon>Lepidoptera</taxon>
        <taxon>Glossata</taxon>
        <taxon>Ditrysia</taxon>
        <taxon>Tortricoidea</taxon>
        <taxon>Tortricidae</taxon>
        <taxon>Tortricinae</taxon>
        <taxon>Choristoneura</taxon>
    </lineage>
</organism>
<accession>A0ACC0JK41</accession>
<dbReference type="Proteomes" id="UP001064048">
    <property type="component" value="Chromosome 4"/>
</dbReference>
<sequence length="385" mass="45207">MLLFFRFLTIYDDPACFWTLTILALFVTLARYKTPTATHFLVDLRMQTWIWKFGLLFLILVTMSGKKCCVPNCDKSRADDVILHVFPNPDKDFNRFNTWTNAIGGHVSSLDPHTVFDCRRVCHLHFEPRYHTRSKRLSPNAVPTLHLSGFSIERRPLRDITVQESNDNDNMRRHQQDSILMTKFKKWLLTIIRKDTWTLRETENKKVDALEMWCWRRMLGVLWTQLRTNHSILKELVIRKRLSTTVESRILTFLGHVSRRSDDSIERLVVQGKVKRPGHVAISNTSVHEFDGYRIEEVECSVHTADLARTIFANPGRRSCVIFARTQERLDKEIASTQLRHWQIHWSLQICEVRTLLEAFNEYQRKICKSEIGNKSSNQRLRAAA</sequence>
<proteinExistence type="predicted"/>
<gene>
    <name evidence="1" type="ORF">MSG28_002960</name>
</gene>
<feature type="non-terminal residue" evidence="1">
    <location>
        <position position="385"/>
    </location>
</feature>
<dbReference type="EMBL" id="CM046104">
    <property type="protein sequence ID" value="KAI8424489.1"/>
    <property type="molecule type" value="Genomic_DNA"/>
</dbReference>
<name>A0ACC0JK41_CHOFU</name>
<evidence type="ECO:0000313" key="1">
    <source>
        <dbReference type="EMBL" id="KAI8424489.1"/>
    </source>
</evidence>
<evidence type="ECO:0000313" key="2">
    <source>
        <dbReference type="Proteomes" id="UP001064048"/>
    </source>
</evidence>
<protein>
    <submittedName>
        <fullName evidence="1">Uncharacterized protein</fullName>
    </submittedName>
</protein>
<reference evidence="1 2" key="1">
    <citation type="journal article" date="2022" name="Genome Biol. Evol.">
        <title>The Spruce Budworm Genome: Reconstructing the Evolutionary History of Antifreeze Proteins.</title>
        <authorList>
            <person name="Beliveau C."/>
            <person name="Gagne P."/>
            <person name="Picq S."/>
            <person name="Vernygora O."/>
            <person name="Keeling C.I."/>
            <person name="Pinkney K."/>
            <person name="Doucet D."/>
            <person name="Wen F."/>
            <person name="Johnston J.S."/>
            <person name="Maaroufi H."/>
            <person name="Boyle B."/>
            <person name="Laroche J."/>
            <person name="Dewar K."/>
            <person name="Juretic N."/>
            <person name="Blackburn G."/>
            <person name="Nisole A."/>
            <person name="Brunet B."/>
            <person name="Brandao M."/>
            <person name="Lumley L."/>
            <person name="Duan J."/>
            <person name="Quan G."/>
            <person name="Lucarotti C.J."/>
            <person name="Roe A.D."/>
            <person name="Sperling F.A.H."/>
            <person name="Levesque R.C."/>
            <person name="Cusson M."/>
        </authorList>
    </citation>
    <scope>NUCLEOTIDE SEQUENCE [LARGE SCALE GENOMIC DNA]</scope>
    <source>
        <strain evidence="1">Glfc:IPQL:Cfum</strain>
    </source>
</reference>